<dbReference type="RefSeq" id="XP_022664500.1">
    <property type="nucleotide sequence ID" value="XM_022808765.1"/>
</dbReference>
<dbReference type="EnsemblMetazoa" id="XM_022808768">
    <property type="protein sequence ID" value="XP_022664503"/>
    <property type="gene ID" value="LOC111251777"/>
</dbReference>
<dbReference type="Pfam" id="PF00017">
    <property type="entry name" value="SH2"/>
    <property type="match status" value="1"/>
</dbReference>
<proteinExistence type="predicted"/>
<dbReference type="InterPro" id="IPR044102">
    <property type="entry name" value="SH2_SHEP1/BCAR3/NSP1"/>
</dbReference>
<dbReference type="Gene3D" id="1.10.840.10">
    <property type="entry name" value="Ras guanine-nucleotide exchange factors catalytic domain"/>
    <property type="match status" value="1"/>
</dbReference>
<dbReference type="FunCoup" id="A0A7M7KD77">
    <property type="interactions" value="1"/>
</dbReference>
<dbReference type="InterPro" id="IPR036860">
    <property type="entry name" value="SH2_dom_sf"/>
</dbReference>
<evidence type="ECO:0000313" key="5">
    <source>
        <dbReference type="Proteomes" id="UP000594260"/>
    </source>
</evidence>
<dbReference type="SUPFAM" id="SSF55550">
    <property type="entry name" value="SH2 domain"/>
    <property type="match status" value="1"/>
</dbReference>
<dbReference type="Pfam" id="PF00617">
    <property type="entry name" value="RasGEF"/>
    <property type="match status" value="1"/>
</dbReference>
<evidence type="ECO:0000313" key="4">
    <source>
        <dbReference type="EnsemblMetazoa" id="XP_022664500"/>
    </source>
</evidence>
<dbReference type="SMART" id="SM00252">
    <property type="entry name" value="SH2"/>
    <property type="match status" value="1"/>
</dbReference>
<feature type="domain" description="SH2" evidence="3">
    <location>
        <begin position="21"/>
        <end position="120"/>
    </location>
</feature>
<dbReference type="SUPFAM" id="SSF48366">
    <property type="entry name" value="Ras GEF"/>
    <property type="match status" value="1"/>
</dbReference>
<dbReference type="RefSeq" id="XP_022664503.1">
    <property type="nucleotide sequence ID" value="XM_022808768.1"/>
</dbReference>
<dbReference type="GO" id="GO:0007264">
    <property type="term" value="P:small GTPase-mediated signal transduction"/>
    <property type="evidence" value="ECO:0007669"/>
    <property type="project" value="InterPro"/>
</dbReference>
<dbReference type="Gene3D" id="3.30.505.10">
    <property type="entry name" value="SH2 domain"/>
    <property type="match status" value="1"/>
</dbReference>
<dbReference type="EnsemblMetazoa" id="XM_022808766">
    <property type="protein sequence ID" value="XP_022664501"/>
    <property type="gene ID" value="LOC111251777"/>
</dbReference>
<organism evidence="4 5">
    <name type="scientific">Varroa destructor</name>
    <name type="common">Honeybee mite</name>
    <dbReference type="NCBI Taxonomy" id="109461"/>
    <lineage>
        <taxon>Eukaryota</taxon>
        <taxon>Metazoa</taxon>
        <taxon>Ecdysozoa</taxon>
        <taxon>Arthropoda</taxon>
        <taxon>Chelicerata</taxon>
        <taxon>Arachnida</taxon>
        <taxon>Acari</taxon>
        <taxon>Parasitiformes</taxon>
        <taxon>Mesostigmata</taxon>
        <taxon>Gamasina</taxon>
        <taxon>Dermanyssoidea</taxon>
        <taxon>Varroidae</taxon>
        <taxon>Varroa</taxon>
    </lineage>
</organism>
<dbReference type="InterPro" id="IPR036964">
    <property type="entry name" value="RASGEF_cat_dom_sf"/>
</dbReference>
<dbReference type="InterPro" id="IPR051853">
    <property type="entry name" value="SH2-Ras-GEF_adapter"/>
</dbReference>
<dbReference type="EnsemblMetazoa" id="XM_022808765">
    <property type="protein sequence ID" value="XP_022664500"/>
    <property type="gene ID" value="LOC111251777"/>
</dbReference>
<dbReference type="OMA" id="CISHPGD"/>
<dbReference type="Proteomes" id="UP000594260">
    <property type="component" value="Unplaced"/>
</dbReference>
<dbReference type="RefSeq" id="XP_022664501.1">
    <property type="nucleotide sequence ID" value="XM_022808766.1"/>
</dbReference>
<dbReference type="PANTHER" id="PTHR14247:SF8">
    <property type="entry name" value="RAS-GEF DOMAIN-CONTAINING PROTEIN"/>
    <property type="match status" value="1"/>
</dbReference>
<name>A0A7M7KD77_VARDE</name>
<dbReference type="PANTHER" id="PTHR14247">
    <property type="entry name" value="BREAST CANCER ANTI-ESTROGEN RESISTANCE PROTEIN 3 HOMOLOG-LIKE PROTEIN"/>
    <property type="match status" value="1"/>
</dbReference>
<accession>A0A7M7KD77</accession>
<dbReference type="InParanoid" id="A0A7M7KD77"/>
<evidence type="ECO:0000259" key="3">
    <source>
        <dbReference type="PROSITE" id="PS50001"/>
    </source>
</evidence>
<dbReference type="AlphaFoldDB" id="A0A7M7KD77"/>
<keyword evidence="5" id="KW-1185">Reference proteome</keyword>
<dbReference type="PRINTS" id="PR00401">
    <property type="entry name" value="SH2DOMAIN"/>
</dbReference>
<dbReference type="GO" id="GO:0001784">
    <property type="term" value="F:phosphotyrosine residue binding"/>
    <property type="evidence" value="ECO:0007669"/>
    <property type="project" value="InterPro"/>
</dbReference>
<evidence type="ECO:0000256" key="1">
    <source>
        <dbReference type="ARBA" id="ARBA00022999"/>
    </source>
</evidence>
<dbReference type="KEGG" id="vde:111251777"/>
<protein>
    <recommendedName>
        <fullName evidence="3">SH2 domain-containing protein</fullName>
    </recommendedName>
</protein>
<dbReference type="OrthoDB" id="2412973at2759"/>
<dbReference type="InterPro" id="IPR001895">
    <property type="entry name" value="RASGEF_cat_dom"/>
</dbReference>
<dbReference type="GO" id="GO:0005085">
    <property type="term" value="F:guanyl-nucleotide exchange factor activity"/>
    <property type="evidence" value="ECO:0007669"/>
    <property type="project" value="InterPro"/>
</dbReference>
<dbReference type="FunFam" id="3.30.505.10:FF:000013">
    <property type="entry name" value="SH2 domain-containing protein 3C isoform X1"/>
    <property type="match status" value="1"/>
</dbReference>
<dbReference type="InterPro" id="IPR000980">
    <property type="entry name" value="SH2"/>
</dbReference>
<dbReference type="GeneID" id="111251777"/>
<dbReference type="CDD" id="cd10337">
    <property type="entry name" value="SH2_BCAR3"/>
    <property type="match status" value="1"/>
</dbReference>
<evidence type="ECO:0000256" key="2">
    <source>
        <dbReference type="PROSITE-ProRule" id="PRU00191"/>
    </source>
</evidence>
<reference evidence="4" key="1">
    <citation type="submission" date="2021-01" db="UniProtKB">
        <authorList>
            <consortium name="EnsemblMetazoa"/>
        </authorList>
    </citation>
    <scope>IDENTIFICATION</scope>
</reference>
<dbReference type="PROSITE" id="PS50001">
    <property type="entry name" value="SH2"/>
    <property type="match status" value="1"/>
</dbReference>
<keyword evidence="1 2" id="KW-0727">SH2 domain</keyword>
<sequence length="482" mass="54332">MQMSLEEELRLPSSDLRSHGWYHGPIGRAAAESLLQEDGHFLVRDCLSQPNDFVLSCQHAGGRLHFIINRVYILPNTLYERVQYQLEDDLFDTIADLVTFYVGNKQPITQRSGALISRPVVRTVSLGLNAEAPPPPKPEKVYCNARNEERRSLRKEYYKYKFRPVNPQLGQLDFTGVEFSNSGINEAALRNVQTEIRDTGVRVLSRALTVVNIRLLKLDQTGNGNESDLGLGVMSGLEILSLPQGDTLRTSLVERAHYLKLLVIASLVLSDEADLALAMLTKWIQVALEVKTALGDLFGFQCIMMGLMSPPVTQLKSVWLALRQNNTELALLFETKLRQEVTALLDRCDNIAPNTCIPNIYFYINVAHQFVEKVDRVHLEKMGPDNGLATLLSQLENIRSIINQTERFHKTALCVLHASSAPGKRYSFFETENLIALFNTEGYKDMTCKQRSKHVLDVFEELSKRGTLLVEETGLIPKSLDM</sequence>
<dbReference type="InterPro" id="IPR023578">
    <property type="entry name" value="Ras_GEF_dom_sf"/>
</dbReference>